<gene>
    <name evidence="1" type="ORF">KY290_017647</name>
</gene>
<dbReference type="Proteomes" id="UP000826656">
    <property type="component" value="Unassembled WGS sequence"/>
</dbReference>
<name>A0ABQ7VDD1_SOLTU</name>
<dbReference type="EMBL" id="JAIVGD010000013">
    <property type="protein sequence ID" value="KAH0761574.1"/>
    <property type="molecule type" value="Genomic_DNA"/>
</dbReference>
<dbReference type="PANTHER" id="PTHR33499:SF26">
    <property type="entry name" value="DUF4216 DOMAIN-CONTAINING PROTEIN"/>
    <property type="match status" value="1"/>
</dbReference>
<organism evidence="1 2">
    <name type="scientific">Solanum tuberosum</name>
    <name type="common">Potato</name>
    <dbReference type="NCBI Taxonomy" id="4113"/>
    <lineage>
        <taxon>Eukaryota</taxon>
        <taxon>Viridiplantae</taxon>
        <taxon>Streptophyta</taxon>
        <taxon>Embryophyta</taxon>
        <taxon>Tracheophyta</taxon>
        <taxon>Spermatophyta</taxon>
        <taxon>Magnoliopsida</taxon>
        <taxon>eudicotyledons</taxon>
        <taxon>Gunneridae</taxon>
        <taxon>Pentapetalae</taxon>
        <taxon>asterids</taxon>
        <taxon>lamiids</taxon>
        <taxon>Solanales</taxon>
        <taxon>Solanaceae</taxon>
        <taxon>Solanoideae</taxon>
        <taxon>Solaneae</taxon>
        <taxon>Solanum</taxon>
    </lineage>
</organism>
<proteinExistence type="predicted"/>
<dbReference type="PANTHER" id="PTHR33499">
    <property type="entry name" value="OS12G0282400 PROTEIN-RELATED"/>
    <property type="match status" value="1"/>
</dbReference>
<keyword evidence="2" id="KW-1185">Reference proteome</keyword>
<accession>A0ABQ7VDD1</accession>
<sequence length="178" mass="20749">MWVAIENKFESADMNDHRDHILGWMNDLWNKWRGHLHAKYVKDKPIQKSLKNVQGSRQKRVGMISKGTFSSESFQARNTRNATNRAKLKTFHHIGSKPIREIIYQNGGKDDNPPDLTTIFFETRKKDNKLVEPEEIEKHAQLEEMVQAYPSLPTIEIVEKCCRPQTGIVVMYLDLEVE</sequence>
<reference evidence="1 2" key="1">
    <citation type="journal article" date="2021" name="bioRxiv">
        <title>Chromosome-scale and haplotype-resolved genome assembly of a tetraploid potato cultivar.</title>
        <authorList>
            <person name="Sun H."/>
            <person name="Jiao W.-B."/>
            <person name="Krause K."/>
            <person name="Campoy J.A."/>
            <person name="Goel M."/>
            <person name="Folz-Donahue K."/>
            <person name="Kukat C."/>
            <person name="Huettel B."/>
            <person name="Schneeberger K."/>
        </authorList>
    </citation>
    <scope>NUCLEOTIDE SEQUENCE [LARGE SCALE GENOMIC DNA]</scope>
    <source>
        <strain evidence="1">SolTubOtavaFocal</strain>
        <tissue evidence="1">Leaves</tissue>
    </source>
</reference>
<protein>
    <submittedName>
        <fullName evidence="1">Uncharacterized protein</fullName>
    </submittedName>
</protein>
<comment type="caution">
    <text evidence="1">The sequence shown here is derived from an EMBL/GenBank/DDBJ whole genome shotgun (WGS) entry which is preliminary data.</text>
</comment>
<evidence type="ECO:0000313" key="2">
    <source>
        <dbReference type="Proteomes" id="UP000826656"/>
    </source>
</evidence>
<evidence type="ECO:0000313" key="1">
    <source>
        <dbReference type="EMBL" id="KAH0761574.1"/>
    </source>
</evidence>